<keyword evidence="2" id="KW-0732">Signal</keyword>
<evidence type="ECO:0000256" key="2">
    <source>
        <dbReference type="SAM" id="SignalP"/>
    </source>
</evidence>
<organism evidence="3 4">
    <name type="scientific">Sinanodonta woodiana</name>
    <name type="common">Chinese pond mussel</name>
    <name type="synonym">Anodonta woodiana</name>
    <dbReference type="NCBI Taxonomy" id="1069815"/>
    <lineage>
        <taxon>Eukaryota</taxon>
        <taxon>Metazoa</taxon>
        <taxon>Spiralia</taxon>
        <taxon>Lophotrochozoa</taxon>
        <taxon>Mollusca</taxon>
        <taxon>Bivalvia</taxon>
        <taxon>Autobranchia</taxon>
        <taxon>Heteroconchia</taxon>
        <taxon>Palaeoheterodonta</taxon>
        <taxon>Unionida</taxon>
        <taxon>Unionoidea</taxon>
        <taxon>Unionidae</taxon>
        <taxon>Unioninae</taxon>
        <taxon>Sinanodonta</taxon>
    </lineage>
</organism>
<name>A0ABD3W7W0_SINWO</name>
<evidence type="ECO:0000313" key="3">
    <source>
        <dbReference type="EMBL" id="KAL3869990.1"/>
    </source>
</evidence>
<feature type="region of interest" description="Disordered" evidence="1">
    <location>
        <begin position="403"/>
        <end position="423"/>
    </location>
</feature>
<feature type="signal peptide" evidence="2">
    <location>
        <begin position="1"/>
        <end position="22"/>
    </location>
</feature>
<feature type="region of interest" description="Disordered" evidence="1">
    <location>
        <begin position="286"/>
        <end position="318"/>
    </location>
</feature>
<sequence>MAPTFIYIFTLVFCLFITSVTPKSLLPSYWSKEVMMKRKNVEKACVPFCKVFSTVCNYGECRQKLETDCEWYCECPPDCVGRFCEKLIKPEESTSTSNTIESKGSATNMTLVKETTKVPPPMENIDGNASKSEELSICPPEMIKTRLNGTNDTVLESSNITNNTENESYSSYDEKNRTTLAVILNLTKTLMISDTTPAQSINNTTMQQSLLTDASLQSGTTVKLVSTNEHITERNSTFSGFTSFEKTVFTSTEQYTRQTNDLPSEKRLRTETSTLLSLLNNSPGLRSFNANETSSRSTASAARQITTPSHVISSTKHDFNESDIGTSQKLLMLPITPKTVNVVTTEQKQVAPDTDFSQNGLNSSSNVTSMSKEDRDIVTLSGANFTSNVSNGGSDLETDGIKQLSEASTERTSSPFISTSMPDQLSLTHITNGRKASDQTTDKSSIILSISQETTPVTKDEINTSDIEMRTNKVGFNLAMRTSEYSSTTSMKILQTDVFPTTTPLLNTMKTVVDQPISNLDIRSVEFKVPSGENSIDNGESVEVQNSIENTTWKIMSSSFGPAASSNHSDKVNKSNVETTTINTITDAFTRKYITTTVDQKLQSIENSKDANLGREKNVDSDFKVRLKDIKPESNSLAQSKTDDSLEVFKTGKESPFAQ</sequence>
<comment type="caution">
    <text evidence="3">The sequence shown here is derived from an EMBL/GenBank/DDBJ whole genome shotgun (WGS) entry which is preliminary data.</text>
</comment>
<feature type="compositionally biased region" description="Polar residues" evidence="1">
    <location>
        <begin position="304"/>
        <end position="314"/>
    </location>
</feature>
<dbReference type="AlphaFoldDB" id="A0ABD3W7W0"/>
<feature type="compositionally biased region" description="Polar residues" evidence="1">
    <location>
        <begin position="405"/>
        <end position="423"/>
    </location>
</feature>
<feature type="compositionally biased region" description="Low complexity" evidence="1">
    <location>
        <begin position="286"/>
        <end position="303"/>
    </location>
</feature>
<evidence type="ECO:0000313" key="4">
    <source>
        <dbReference type="Proteomes" id="UP001634394"/>
    </source>
</evidence>
<feature type="region of interest" description="Disordered" evidence="1">
    <location>
        <begin position="351"/>
        <end position="373"/>
    </location>
</feature>
<keyword evidence="4" id="KW-1185">Reference proteome</keyword>
<gene>
    <name evidence="3" type="ORF">ACJMK2_042607</name>
</gene>
<dbReference type="EMBL" id="JBJQND010000008">
    <property type="protein sequence ID" value="KAL3869990.1"/>
    <property type="molecule type" value="Genomic_DNA"/>
</dbReference>
<reference evidence="3 4" key="1">
    <citation type="submission" date="2024-11" db="EMBL/GenBank/DDBJ databases">
        <title>Chromosome-level genome assembly of the freshwater bivalve Anodonta woodiana.</title>
        <authorList>
            <person name="Chen X."/>
        </authorList>
    </citation>
    <scope>NUCLEOTIDE SEQUENCE [LARGE SCALE GENOMIC DNA]</scope>
    <source>
        <strain evidence="3">MN2024</strain>
        <tissue evidence="3">Gills</tissue>
    </source>
</reference>
<accession>A0ABD3W7W0</accession>
<evidence type="ECO:0000256" key="1">
    <source>
        <dbReference type="SAM" id="MobiDB-lite"/>
    </source>
</evidence>
<dbReference type="Proteomes" id="UP001634394">
    <property type="component" value="Unassembled WGS sequence"/>
</dbReference>
<protein>
    <submittedName>
        <fullName evidence="3">Uncharacterized protein</fullName>
    </submittedName>
</protein>
<proteinExistence type="predicted"/>
<feature type="region of interest" description="Disordered" evidence="1">
    <location>
        <begin position="632"/>
        <end position="659"/>
    </location>
</feature>
<feature type="chain" id="PRO_5044818115" evidence="2">
    <location>
        <begin position="23"/>
        <end position="659"/>
    </location>
</feature>
<feature type="compositionally biased region" description="Polar residues" evidence="1">
    <location>
        <begin position="355"/>
        <end position="370"/>
    </location>
</feature>